<gene>
    <name evidence="1" type="ORF">PVL29_024131</name>
</gene>
<protein>
    <submittedName>
        <fullName evidence="1">Uncharacterized protein</fullName>
    </submittedName>
</protein>
<dbReference type="Proteomes" id="UP001168098">
    <property type="component" value="Unassembled WGS sequence"/>
</dbReference>
<proteinExistence type="predicted"/>
<evidence type="ECO:0000313" key="2">
    <source>
        <dbReference type="Proteomes" id="UP001168098"/>
    </source>
</evidence>
<name>A0AA38YR20_VITRO</name>
<keyword evidence="2" id="KW-1185">Reference proteome</keyword>
<sequence length="51" mass="5751">MTLPQPMLWWPTLWAHVLYPDLNVSLEETLGLELVASLDLNLSITLNADTT</sequence>
<reference evidence="1 2" key="1">
    <citation type="journal article" date="2023" name="BMC Biotechnol.">
        <title>Vitis rotundifolia cv Carlos genome sequencing.</title>
        <authorList>
            <person name="Huff M."/>
            <person name="Hulse-Kemp A."/>
            <person name="Scheffler B."/>
            <person name="Youngblood R."/>
            <person name="Simpson S."/>
            <person name="Babiker E."/>
            <person name="Staton M."/>
        </authorList>
    </citation>
    <scope>NUCLEOTIDE SEQUENCE [LARGE SCALE GENOMIC DNA]</scope>
    <source>
        <tissue evidence="1">Leaf</tissue>
    </source>
</reference>
<evidence type="ECO:0000313" key="1">
    <source>
        <dbReference type="EMBL" id="KAJ9675050.1"/>
    </source>
</evidence>
<comment type="caution">
    <text evidence="1">The sequence shown here is derived from an EMBL/GenBank/DDBJ whole genome shotgun (WGS) entry which is preliminary data.</text>
</comment>
<accession>A0AA38YR20</accession>
<organism evidence="1 2">
    <name type="scientific">Vitis rotundifolia</name>
    <name type="common">Muscadine grape</name>
    <dbReference type="NCBI Taxonomy" id="103349"/>
    <lineage>
        <taxon>Eukaryota</taxon>
        <taxon>Viridiplantae</taxon>
        <taxon>Streptophyta</taxon>
        <taxon>Embryophyta</taxon>
        <taxon>Tracheophyta</taxon>
        <taxon>Spermatophyta</taxon>
        <taxon>Magnoliopsida</taxon>
        <taxon>eudicotyledons</taxon>
        <taxon>Gunneridae</taxon>
        <taxon>Pentapetalae</taxon>
        <taxon>rosids</taxon>
        <taxon>Vitales</taxon>
        <taxon>Vitaceae</taxon>
        <taxon>Viteae</taxon>
        <taxon>Vitis</taxon>
    </lineage>
</organism>
<dbReference type="AlphaFoldDB" id="A0AA38YR20"/>
<dbReference type="EMBL" id="JARBHA010000018">
    <property type="protein sequence ID" value="KAJ9675050.1"/>
    <property type="molecule type" value="Genomic_DNA"/>
</dbReference>